<dbReference type="Gene3D" id="3.90.550.20">
    <property type="match status" value="1"/>
</dbReference>
<dbReference type="InterPro" id="IPR029044">
    <property type="entry name" value="Nucleotide-diphossugar_trans"/>
</dbReference>
<dbReference type="InterPro" id="IPR007577">
    <property type="entry name" value="GlycoTrfase_DXD_sugar-bd_CS"/>
</dbReference>
<protein>
    <submittedName>
        <fullName evidence="3">Conserved expressed protein</fullName>
    </submittedName>
</protein>
<name>A0AAV4BM03_9GAST</name>
<keyword evidence="2" id="KW-1133">Transmembrane helix</keyword>
<gene>
    <name evidence="3" type="ORF">PoB_004634800</name>
</gene>
<keyword evidence="4" id="KW-1185">Reference proteome</keyword>
<dbReference type="PANTHER" id="PTHR46830:SF1">
    <property type="entry name" value="ALPHA-1,4-N-ACETYLGLUCOSAMINYLTRANSFERASE"/>
    <property type="match status" value="1"/>
</dbReference>
<reference evidence="3 4" key="1">
    <citation type="journal article" date="2021" name="Elife">
        <title>Chloroplast acquisition without the gene transfer in kleptoplastic sea slugs, Plakobranchus ocellatus.</title>
        <authorList>
            <person name="Maeda T."/>
            <person name="Takahashi S."/>
            <person name="Yoshida T."/>
            <person name="Shimamura S."/>
            <person name="Takaki Y."/>
            <person name="Nagai Y."/>
            <person name="Toyoda A."/>
            <person name="Suzuki Y."/>
            <person name="Arimoto A."/>
            <person name="Ishii H."/>
            <person name="Satoh N."/>
            <person name="Nishiyama T."/>
            <person name="Hasebe M."/>
            <person name="Maruyama T."/>
            <person name="Minagawa J."/>
            <person name="Obokata J."/>
            <person name="Shigenobu S."/>
        </authorList>
    </citation>
    <scope>NUCLEOTIDE SEQUENCE [LARGE SCALE GENOMIC DNA]</scope>
</reference>
<feature type="transmembrane region" description="Helical" evidence="2">
    <location>
        <begin position="18"/>
        <end position="38"/>
    </location>
</feature>
<feature type="region of interest" description="Disordered" evidence="1">
    <location>
        <begin position="110"/>
        <end position="145"/>
    </location>
</feature>
<dbReference type="SUPFAM" id="SSF53448">
    <property type="entry name" value="Nucleotide-diphospho-sugar transferases"/>
    <property type="match status" value="1"/>
</dbReference>
<dbReference type="Proteomes" id="UP000735302">
    <property type="component" value="Unassembled WGS sequence"/>
</dbReference>
<comment type="caution">
    <text evidence="3">The sequence shown here is derived from an EMBL/GenBank/DDBJ whole genome shotgun (WGS) entry which is preliminary data.</text>
</comment>
<evidence type="ECO:0000256" key="1">
    <source>
        <dbReference type="SAM" id="MobiDB-lite"/>
    </source>
</evidence>
<evidence type="ECO:0000313" key="3">
    <source>
        <dbReference type="EMBL" id="GFO19843.1"/>
    </source>
</evidence>
<proteinExistence type="predicted"/>
<sequence>MVWTRSNLPWPDSNRFTFVHYLSALSALYVAGATTLVIHGDIEPRGTWWDRLLEQHQMHARQPGRPNRTNEKMKVPHNNTEQKIMGLHNISVGLSNASTSPHKEELIHHTLSKRNASPEISERAEVTKQTDVKEEDSDTTSKIIKDSYSKNERRSTYGTVYRNSLEKSTSGKTVLFINTAAEPLDSIFQQEVVLPAHRSDIMRLLILLKHGGIYQDRDVIWTRRIPTFLRRYPAVACNDWPRYGEWPASFNIGVMMARPNAEYLKQLLESFRYYRDDKWEYNAILMPYKVYERNPELLYVDKYLQTTCFRNICHPTWHIDYIRSVDDMRQIDDFRWWQTRSLHFTKPKTPPSLASLDALRSATDMEGQVARMVLRASGQAHLLD</sequence>
<feature type="compositionally biased region" description="Basic and acidic residues" evidence="1">
    <location>
        <begin position="120"/>
        <end position="132"/>
    </location>
</feature>
<dbReference type="AlphaFoldDB" id="A0AAV4BM03"/>
<accession>A0AAV4BM03</accession>
<dbReference type="Pfam" id="PF04488">
    <property type="entry name" value="Gly_transf_sug"/>
    <property type="match status" value="1"/>
</dbReference>
<evidence type="ECO:0000256" key="2">
    <source>
        <dbReference type="SAM" id="Phobius"/>
    </source>
</evidence>
<keyword evidence="2" id="KW-0812">Transmembrane</keyword>
<keyword evidence="2" id="KW-0472">Membrane</keyword>
<organism evidence="3 4">
    <name type="scientific">Plakobranchus ocellatus</name>
    <dbReference type="NCBI Taxonomy" id="259542"/>
    <lineage>
        <taxon>Eukaryota</taxon>
        <taxon>Metazoa</taxon>
        <taxon>Spiralia</taxon>
        <taxon>Lophotrochozoa</taxon>
        <taxon>Mollusca</taxon>
        <taxon>Gastropoda</taxon>
        <taxon>Heterobranchia</taxon>
        <taxon>Euthyneura</taxon>
        <taxon>Panpulmonata</taxon>
        <taxon>Sacoglossa</taxon>
        <taxon>Placobranchoidea</taxon>
        <taxon>Plakobranchidae</taxon>
        <taxon>Plakobranchus</taxon>
    </lineage>
</organism>
<evidence type="ECO:0000313" key="4">
    <source>
        <dbReference type="Proteomes" id="UP000735302"/>
    </source>
</evidence>
<dbReference type="EMBL" id="BLXT01005114">
    <property type="protein sequence ID" value="GFO19843.1"/>
    <property type="molecule type" value="Genomic_DNA"/>
</dbReference>
<dbReference type="PANTHER" id="PTHR46830">
    <property type="entry name" value="TRANSFERASE, PUTATIVE-RELATED"/>
    <property type="match status" value="1"/>
</dbReference>